<organism evidence="1">
    <name type="scientific">Aspergillus niger</name>
    <dbReference type="NCBI Taxonomy" id="5061"/>
    <lineage>
        <taxon>Eukaryota</taxon>
        <taxon>Fungi</taxon>
        <taxon>Dikarya</taxon>
        <taxon>Ascomycota</taxon>
        <taxon>Pezizomycotina</taxon>
        <taxon>Eurotiomycetes</taxon>
        <taxon>Eurotiomycetidae</taxon>
        <taxon>Eurotiales</taxon>
        <taxon>Aspergillaceae</taxon>
        <taxon>Aspergillus</taxon>
        <taxon>Aspergillus subgen. Circumdati</taxon>
    </lineage>
</organism>
<dbReference type="RefSeq" id="XP_059604058.1">
    <property type="nucleotide sequence ID" value="XM_059749080.1"/>
</dbReference>
<name>A0AAJ8BUR6_ASPNG</name>
<reference evidence="1" key="2">
    <citation type="submission" date="2025-08" db="UniProtKB">
        <authorList>
            <consortium name="RefSeq"/>
        </authorList>
    </citation>
    <scope>IDENTIFICATION</scope>
</reference>
<evidence type="ECO:0000313" key="1">
    <source>
        <dbReference type="RefSeq" id="XP_059604058.1"/>
    </source>
</evidence>
<dbReference type="GeneID" id="84591690"/>
<sequence length="89" mass="9976">MSLDVCSLIRQIGCCLWFAVKVRGNESCRGIPDPGGQTCAAEALQYQRFETYKSSRSKETIDSISCNDGRSMAGWRKGALRIRHVDAYR</sequence>
<dbReference type="VEuPathDB" id="FungiDB:An08g05710"/>
<proteinExistence type="predicted"/>
<evidence type="ECO:0008006" key="2">
    <source>
        <dbReference type="Google" id="ProtNLM"/>
    </source>
</evidence>
<dbReference type="AlphaFoldDB" id="A0AAJ8BUR6"/>
<protein>
    <recommendedName>
        <fullName evidence="2">Secreted protein</fullName>
    </recommendedName>
</protein>
<gene>
    <name evidence="1" type="ORF">An08g05710</name>
</gene>
<reference evidence="1" key="1">
    <citation type="submission" date="2025-02" db="EMBL/GenBank/DDBJ databases">
        <authorList>
            <consortium name="NCBI Genome Project"/>
        </authorList>
    </citation>
    <scope>NUCLEOTIDE SEQUENCE</scope>
</reference>
<dbReference type="KEGG" id="ang:An08g05710"/>
<accession>A0AAJ8BUR6</accession>